<dbReference type="RefSeq" id="XP_034110225.1">
    <property type="nucleotide sequence ID" value="XM_034254334.2"/>
</dbReference>
<dbReference type="GO" id="GO:0003006">
    <property type="term" value="P:developmental process involved in reproduction"/>
    <property type="evidence" value="ECO:0007669"/>
    <property type="project" value="UniProtKB-ARBA"/>
</dbReference>
<dbReference type="GO" id="GO:0003924">
    <property type="term" value="F:GTPase activity"/>
    <property type="evidence" value="ECO:0007669"/>
    <property type="project" value="InterPro"/>
</dbReference>
<dbReference type="SMART" id="SM00175">
    <property type="entry name" value="RAB"/>
    <property type="match status" value="1"/>
</dbReference>
<keyword evidence="1" id="KW-0547">Nucleotide-binding</keyword>
<feature type="compositionally biased region" description="Low complexity" evidence="3">
    <location>
        <begin position="307"/>
        <end position="322"/>
    </location>
</feature>
<dbReference type="PANTHER" id="PTHR24072">
    <property type="entry name" value="RHO FAMILY GTPASE"/>
    <property type="match status" value="1"/>
</dbReference>
<dbReference type="Proteomes" id="UP000515160">
    <property type="component" value="Chromosome X"/>
</dbReference>
<evidence type="ECO:0000313" key="4">
    <source>
        <dbReference type="Proteomes" id="UP000515160"/>
    </source>
</evidence>
<evidence type="ECO:0000256" key="3">
    <source>
        <dbReference type="SAM" id="MobiDB-lite"/>
    </source>
</evidence>
<dbReference type="GO" id="GO:0001667">
    <property type="term" value="P:ameboidal-type cell migration"/>
    <property type="evidence" value="ECO:0007669"/>
    <property type="project" value="UniProtKB-ARBA"/>
</dbReference>
<gene>
    <name evidence="5" type="primary">LOC117571874</name>
</gene>
<dbReference type="Pfam" id="PF00071">
    <property type="entry name" value="Ras"/>
    <property type="match status" value="1"/>
</dbReference>
<dbReference type="GO" id="GO:0003677">
    <property type="term" value="F:DNA binding"/>
    <property type="evidence" value="ECO:0007669"/>
    <property type="project" value="UniProtKB-KW"/>
</dbReference>
<feature type="region of interest" description="Disordered" evidence="3">
    <location>
        <begin position="1"/>
        <end position="60"/>
    </location>
</feature>
<dbReference type="CDD" id="cd04130">
    <property type="entry name" value="Wrch_1"/>
    <property type="match status" value="1"/>
</dbReference>
<name>A0A6P8XFH2_DROAB</name>
<dbReference type="Gene3D" id="3.40.50.300">
    <property type="entry name" value="P-loop containing nucleotide triphosphate hydrolases"/>
    <property type="match status" value="1"/>
</dbReference>
<dbReference type="InterPro" id="IPR005225">
    <property type="entry name" value="Small_GTP-bd"/>
</dbReference>
<dbReference type="PROSITE" id="PS51420">
    <property type="entry name" value="RHO"/>
    <property type="match status" value="1"/>
</dbReference>
<dbReference type="GO" id="GO:0060429">
    <property type="term" value="P:epithelium development"/>
    <property type="evidence" value="ECO:0007669"/>
    <property type="project" value="UniProtKB-ARBA"/>
</dbReference>
<evidence type="ECO:0000256" key="2">
    <source>
        <dbReference type="ARBA" id="ARBA00023134"/>
    </source>
</evidence>
<dbReference type="SUPFAM" id="SSF52540">
    <property type="entry name" value="P-loop containing nucleoside triphosphate hydrolases"/>
    <property type="match status" value="1"/>
</dbReference>
<dbReference type="SMART" id="SM00174">
    <property type="entry name" value="RHO"/>
    <property type="match status" value="1"/>
</dbReference>
<dbReference type="GO" id="GO:0007264">
    <property type="term" value="P:small GTPase-mediated signal transduction"/>
    <property type="evidence" value="ECO:0007669"/>
    <property type="project" value="InterPro"/>
</dbReference>
<feature type="compositionally biased region" description="Basic and acidic residues" evidence="3">
    <location>
        <begin position="235"/>
        <end position="248"/>
    </location>
</feature>
<keyword evidence="5" id="KW-0238">DNA-binding</keyword>
<dbReference type="GO" id="GO:0035006">
    <property type="term" value="P:melanization defense response"/>
    <property type="evidence" value="ECO:0007669"/>
    <property type="project" value="UniProtKB-ARBA"/>
</dbReference>
<keyword evidence="5" id="KW-0371">Homeobox</keyword>
<keyword evidence="4" id="KW-1185">Reference proteome</keyword>
<dbReference type="InterPro" id="IPR003578">
    <property type="entry name" value="Small_GTPase_Rho"/>
</dbReference>
<feature type="compositionally biased region" description="Low complexity" evidence="3">
    <location>
        <begin position="253"/>
        <end position="279"/>
    </location>
</feature>
<dbReference type="GeneID" id="117571874"/>
<accession>A0A6P8XFH2</accession>
<reference evidence="5" key="1">
    <citation type="submission" date="2025-08" db="UniProtKB">
        <authorList>
            <consortium name="RefSeq"/>
        </authorList>
    </citation>
    <scope>IDENTIFICATION</scope>
    <source>
        <strain evidence="5">15112-1751.03</strain>
        <tissue evidence="5">Whole Adult</tissue>
    </source>
</reference>
<evidence type="ECO:0000256" key="1">
    <source>
        <dbReference type="ARBA" id="ARBA00022741"/>
    </source>
</evidence>
<dbReference type="GO" id="GO:0022412">
    <property type="term" value="P:cellular process involved in reproduction in multicellular organism"/>
    <property type="evidence" value="ECO:0007669"/>
    <property type="project" value="UniProtKB-ARBA"/>
</dbReference>
<dbReference type="AlphaFoldDB" id="A0A6P8XFH2"/>
<proteinExistence type="predicted"/>
<feature type="region of interest" description="Disordered" evidence="3">
    <location>
        <begin position="302"/>
        <end position="322"/>
    </location>
</feature>
<feature type="compositionally biased region" description="Low complexity" evidence="3">
    <location>
        <begin position="10"/>
        <end position="47"/>
    </location>
</feature>
<sequence>MTVKLAKLFGSSSSNSNGGGSNNKSNNSNSAATNASGSVAATANGQQQPPPLPPPNANMKLIKYYDPHHHHHQHHNHHHHHQPAAMTIYGHAYECNVDLEDDYDDNNMCMQRNHPYNNSQRPLLGERRPQLTLMTAVGKKKTAAAATPTTTAPMAGIPLPAPPLPPQRQLSNNSACISPYVQQQKRDSVKGLHGFNDFDVLSQQYNQHLQSSPHIGYPYGSPPSPTVQSSDFCFDTDRQQREREREQSFKAISSSSSSSNSSSSNNSTATTKSNCSSNSAPRYGNVSGYQDTAATTPYYLEQSQRHNSNSNTVTATATTQSSRFEDDFCTRRNVDFVASQAAAAAGAATEGGPFIFGISHEQQQTDYGHRRCSISSQHSNNIITNSNNINCKTNNNNLNRPVINATPTLKEHNALQQSLSDTSADSGKGGKFLLRKRKSKKTAAAAAIVANAEHKGKQGRQQQQQQQPSIKCVLVGDGAVGKTNLILSYLENRFNPEHVPTASDIYNVDVNVNESPVHLQLCDTAGQDTLDPLRELCYPDSDVFLLCFSVVKPETFGAIKSKWAPKFAKTKAALILVGTQSDLRSNLNVLNKLQTNGEKPISYADAWDLATTIGAKYIETSSATQDKVKDVFDAAIWEGLVPTTLPPTPSFWKKLFCLA</sequence>
<dbReference type="SMART" id="SM00173">
    <property type="entry name" value="RAS"/>
    <property type="match status" value="1"/>
</dbReference>
<dbReference type="NCBIfam" id="TIGR00231">
    <property type="entry name" value="small_GTP"/>
    <property type="match status" value="1"/>
</dbReference>
<dbReference type="FunFam" id="3.40.50.300:FF:001600">
    <property type="entry name" value="RhoU, isoform B"/>
    <property type="match status" value="1"/>
</dbReference>
<dbReference type="OrthoDB" id="8830751at2759"/>
<feature type="region of interest" description="Disordered" evidence="3">
    <location>
        <begin position="211"/>
        <end position="289"/>
    </location>
</feature>
<keyword evidence="2" id="KW-0342">GTP-binding</keyword>
<dbReference type="GO" id="GO:0005525">
    <property type="term" value="F:GTP binding"/>
    <property type="evidence" value="ECO:0007669"/>
    <property type="project" value="UniProtKB-KW"/>
</dbReference>
<dbReference type="InterPro" id="IPR001806">
    <property type="entry name" value="Small_GTPase"/>
</dbReference>
<dbReference type="InterPro" id="IPR027417">
    <property type="entry name" value="P-loop_NTPase"/>
</dbReference>
<dbReference type="PRINTS" id="PR00449">
    <property type="entry name" value="RASTRNSFRMNG"/>
</dbReference>
<organism evidence="4 5">
    <name type="scientific">Drosophila albomicans</name>
    <name type="common">Fruit fly</name>
    <dbReference type="NCBI Taxonomy" id="7291"/>
    <lineage>
        <taxon>Eukaryota</taxon>
        <taxon>Metazoa</taxon>
        <taxon>Ecdysozoa</taxon>
        <taxon>Arthropoda</taxon>
        <taxon>Hexapoda</taxon>
        <taxon>Insecta</taxon>
        <taxon>Pterygota</taxon>
        <taxon>Neoptera</taxon>
        <taxon>Endopterygota</taxon>
        <taxon>Diptera</taxon>
        <taxon>Brachycera</taxon>
        <taxon>Muscomorpha</taxon>
        <taxon>Ephydroidea</taxon>
        <taxon>Drosophilidae</taxon>
        <taxon>Drosophila</taxon>
    </lineage>
</organism>
<dbReference type="PROSITE" id="PS51419">
    <property type="entry name" value="RAB"/>
    <property type="match status" value="1"/>
</dbReference>
<protein>
    <submittedName>
        <fullName evidence="5">Homeobox protein 13</fullName>
    </submittedName>
</protein>
<dbReference type="GO" id="GO:0035099">
    <property type="term" value="P:hemocyte migration"/>
    <property type="evidence" value="ECO:0007669"/>
    <property type="project" value="UniProtKB-ARBA"/>
</dbReference>
<dbReference type="PROSITE" id="PS51421">
    <property type="entry name" value="RAS"/>
    <property type="match status" value="1"/>
</dbReference>
<evidence type="ECO:0000313" key="5">
    <source>
        <dbReference type="RefSeq" id="XP_034110225.1"/>
    </source>
</evidence>